<dbReference type="Gene3D" id="1.10.287.110">
    <property type="entry name" value="DnaJ domain"/>
    <property type="match status" value="1"/>
</dbReference>
<dbReference type="EMBL" id="QHKO01000011">
    <property type="protein sequence ID" value="RAL20389.1"/>
    <property type="molecule type" value="Genomic_DNA"/>
</dbReference>
<dbReference type="CDD" id="cd06257">
    <property type="entry name" value="DnaJ"/>
    <property type="match status" value="1"/>
</dbReference>
<dbReference type="InterPro" id="IPR001623">
    <property type="entry name" value="DnaJ_domain"/>
</dbReference>
<dbReference type="RefSeq" id="WP_111731205.1">
    <property type="nucleotide sequence ID" value="NZ_QHKO01000011.1"/>
</dbReference>
<proteinExistence type="predicted"/>
<dbReference type="OrthoDB" id="9779622at2"/>
<evidence type="ECO:0000313" key="4">
    <source>
        <dbReference type="Proteomes" id="UP000249169"/>
    </source>
</evidence>
<organism evidence="3 4">
    <name type="scientific">Lujinxingia litoralis</name>
    <dbReference type="NCBI Taxonomy" id="2211119"/>
    <lineage>
        <taxon>Bacteria</taxon>
        <taxon>Deltaproteobacteria</taxon>
        <taxon>Bradymonadales</taxon>
        <taxon>Lujinxingiaceae</taxon>
        <taxon>Lujinxingia</taxon>
    </lineage>
</organism>
<accession>A0A328C282</accession>
<gene>
    <name evidence="3" type="ORF">DL240_17570</name>
</gene>
<sequence length="137" mass="15773">MSDLKDRLMRTMRANLNHLLDNVQQFEERGGFRSLLHPEPAPEAWENIGQNPGERPQPQPPARTDGPKTLRDYYANLEIPYGSDLATTRAAYRSMMRRYHPDNFANDPEMESVATDLSQELAVAYQAIESYLRTGRY</sequence>
<dbReference type="Pfam" id="PF00226">
    <property type="entry name" value="DnaJ"/>
    <property type="match status" value="1"/>
</dbReference>
<feature type="domain" description="J" evidence="2">
    <location>
        <begin position="72"/>
        <end position="137"/>
    </location>
</feature>
<dbReference type="AlphaFoldDB" id="A0A328C282"/>
<dbReference type="SUPFAM" id="SSF46565">
    <property type="entry name" value="Chaperone J-domain"/>
    <property type="match status" value="1"/>
</dbReference>
<evidence type="ECO:0000313" key="3">
    <source>
        <dbReference type="EMBL" id="RAL20389.1"/>
    </source>
</evidence>
<evidence type="ECO:0000259" key="2">
    <source>
        <dbReference type="PROSITE" id="PS50076"/>
    </source>
</evidence>
<protein>
    <recommendedName>
        <fullName evidence="2">J domain-containing protein</fullName>
    </recommendedName>
</protein>
<name>A0A328C282_9DELT</name>
<feature type="region of interest" description="Disordered" evidence="1">
    <location>
        <begin position="31"/>
        <end position="69"/>
    </location>
</feature>
<dbReference type="Proteomes" id="UP000249169">
    <property type="component" value="Unassembled WGS sequence"/>
</dbReference>
<evidence type="ECO:0000256" key="1">
    <source>
        <dbReference type="SAM" id="MobiDB-lite"/>
    </source>
</evidence>
<reference evidence="3 4" key="1">
    <citation type="submission" date="2018-05" db="EMBL/GenBank/DDBJ databases">
        <title>Lujinxingia marina gen. nov. sp. nov., a new facultative anaerobic member of the class Deltaproteobacteria, and proposal of Lujinxingaceae fam. nov.</title>
        <authorList>
            <person name="Li C.-M."/>
        </authorList>
    </citation>
    <scope>NUCLEOTIDE SEQUENCE [LARGE SCALE GENOMIC DNA]</scope>
    <source>
        <strain evidence="3 4">B210</strain>
    </source>
</reference>
<keyword evidence="4" id="KW-1185">Reference proteome</keyword>
<dbReference type="SMART" id="SM00271">
    <property type="entry name" value="DnaJ"/>
    <property type="match status" value="1"/>
</dbReference>
<comment type="caution">
    <text evidence="3">The sequence shown here is derived from an EMBL/GenBank/DDBJ whole genome shotgun (WGS) entry which is preliminary data.</text>
</comment>
<dbReference type="PROSITE" id="PS50076">
    <property type="entry name" value="DNAJ_2"/>
    <property type="match status" value="1"/>
</dbReference>
<dbReference type="InterPro" id="IPR036869">
    <property type="entry name" value="J_dom_sf"/>
</dbReference>